<dbReference type="Pfam" id="PF02458">
    <property type="entry name" value="Transferase"/>
    <property type="match status" value="1"/>
</dbReference>
<evidence type="ECO:0008006" key="5">
    <source>
        <dbReference type="Google" id="ProtNLM"/>
    </source>
</evidence>
<evidence type="ECO:0000256" key="1">
    <source>
        <dbReference type="ARBA" id="ARBA00009861"/>
    </source>
</evidence>
<reference evidence="3" key="1">
    <citation type="submission" date="2023-05" db="EMBL/GenBank/DDBJ databases">
        <title>Genome and transcriptome analyses reveal genes involved in the formation of fine ridges on petal epidermal cells in Hibiscus trionum.</title>
        <authorList>
            <person name="Koshimizu S."/>
            <person name="Masuda S."/>
            <person name="Ishii T."/>
            <person name="Shirasu K."/>
            <person name="Hoshino A."/>
            <person name="Arita M."/>
        </authorList>
    </citation>
    <scope>NUCLEOTIDE SEQUENCE</scope>
    <source>
        <strain evidence="3">Hamamatsu line</strain>
    </source>
</reference>
<protein>
    <recommendedName>
        <fullName evidence="5">Benzyl alcohol O-benzoyltransferase</fullName>
    </recommendedName>
</protein>
<dbReference type="InterPro" id="IPR023213">
    <property type="entry name" value="CAT-like_dom_sf"/>
</dbReference>
<evidence type="ECO:0000256" key="2">
    <source>
        <dbReference type="ARBA" id="ARBA00022679"/>
    </source>
</evidence>
<evidence type="ECO:0000313" key="4">
    <source>
        <dbReference type="Proteomes" id="UP001165190"/>
    </source>
</evidence>
<organism evidence="3 4">
    <name type="scientific">Hibiscus trionum</name>
    <name type="common">Flower of an hour</name>
    <dbReference type="NCBI Taxonomy" id="183268"/>
    <lineage>
        <taxon>Eukaryota</taxon>
        <taxon>Viridiplantae</taxon>
        <taxon>Streptophyta</taxon>
        <taxon>Embryophyta</taxon>
        <taxon>Tracheophyta</taxon>
        <taxon>Spermatophyta</taxon>
        <taxon>Magnoliopsida</taxon>
        <taxon>eudicotyledons</taxon>
        <taxon>Gunneridae</taxon>
        <taxon>Pentapetalae</taxon>
        <taxon>rosids</taxon>
        <taxon>malvids</taxon>
        <taxon>Malvales</taxon>
        <taxon>Malvaceae</taxon>
        <taxon>Malvoideae</taxon>
        <taxon>Hibiscus</taxon>
    </lineage>
</organism>
<dbReference type="OrthoDB" id="1483986at2759"/>
<dbReference type="Gene3D" id="3.30.559.10">
    <property type="entry name" value="Chloramphenicol acetyltransferase-like domain"/>
    <property type="match status" value="2"/>
</dbReference>
<accession>A0A9W7MN66</accession>
<name>A0A9W7MN66_HIBTR</name>
<gene>
    <name evidence="3" type="ORF">HRI_004801000</name>
</gene>
<dbReference type="Proteomes" id="UP001165190">
    <property type="component" value="Unassembled WGS sequence"/>
</dbReference>
<keyword evidence="4" id="KW-1185">Reference proteome</keyword>
<proteinExistence type="inferred from homology"/>
<comment type="caution">
    <text evidence="3">The sequence shown here is derived from an EMBL/GenBank/DDBJ whole genome shotgun (WGS) entry which is preliminary data.</text>
</comment>
<evidence type="ECO:0000313" key="3">
    <source>
        <dbReference type="EMBL" id="GMJ11318.1"/>
    </source>
</evidence>
<sequence length="451" mass="50324">MVNSSTSLVFKVHRREPVLIVPAKPTPREYKLLSDIDDQEGFRCQVPVIQFYKYNPSMQERDPVKVIREALAQTLVFYYPFAGRLREGPHRKLMVDCTGEGLIFIEADVDVTLEQFGDVLQPPFPCLEELLYDVSGYAGAINCPLLLIQVTRLRCGGFIFALRHNHTMSDASGLTQFMSAVGEIARGWLTPSIPPVWERHLLAARDPPRVTCKHRQYDEVDGTIFPDGDLVSRSFFFGPAEVSALRRLVPRHLRKCSTFELLTACVWRCRTIAFQVNPDEEVRFMCIVNARSKFNPPLPLGYYGNVVAHAVTISQAGKICQNSLGYSVELVKQAKNVVTEEYMKSLADLMVIKGRPRFTLARTFVVSDVTHAGFGDVDFGWGKAMFGGPAKPVIVSCIMPSKNNKGEAGVVMTITLPAQATEIFEKELDHMLKGNATDASKRESTLISSSL</sequence>
<dbReference type="GO" id="GO:0016740">
    <property type="term" value="F:transferase activity"/>
    <property type="evidence" value="ECO:0007669"/>
    <property type="project" value="UniProtKB-KW"/>
</dbReference>
<dbReference type="AlphaFoldDB" id="A0A9W7MN66"/>
<comment type="similarity">
    <text evidence="1">Belongs to the plant acyltransferase family.</text>
</comment>
<keyword evidence="2" id="KW-0808">Transferase</keyword>
<dbReference type="InterPro" id="IPR050898">
    <property type="entry name" value="Plant_acyltransferase"/>
</dbReference>
<dbReference type="PANTHER" id="PTHR31147:SF66">
    <property type="entry name" value="OS05G0315700 PROTEIN"/>
    <property type="match status" value="1"/>
</dbReference>
<dbReference type="PANTHER" id="PTHR31147">
    <property type="entry name" value="ACYL TRANSFERASE 4"/>
    <property type="match status" value="1"/>
</dbReference>
<dbReference type="EMBL" id="BSYR01000061">
    <property type="protein sequence ID" value="GMJ11318.1"/>
    <property type="molecule type" value="Genomic_DNA"/>
</dbReference>